<evidence type="ECO:0000313" key="2">
    <source>
        <dbReference type="EMBL" id="MBU9721797.1"/>
    </source>
</evidence>
<feature type="domain" description="DUF2268" evidence="1">
    <location>
        <begin position="73"/>
        <end position="261"/>
    </location>
</feature>
<accession>A0ABS6JX38</accession>
<evidence type="ECO:0000313" key="3">
    <source>
        <dbReference type="Proteomes" id="UP000790580"/>
    </source>
</evidence>
<dbReference type="Proteomes" id="UP000790580">
    <property type="component" value="Unassembled WGS sequence"/>
</dbReference>
<reference evidence="2 3" key="1">
    <citation type="submission" date="2021-06" db="EMBL/GenBank/DDBJ databases">
        <title>Bacillus sp. RD4P76, an endophyte from a halophyte.</title>
        <authorList>
            <person name="Sun J.-Q."/>
        </authorList>
    </citation>
    <scope>NUCLEOTIDE SEQUENCE [LARGE SCALE GENOMIC DNA]</scope>
    <source>
        <strain evidence="2 3">JCM 17098</strain>
    </source>
</reference>
<organism evidence="2 3">
    <name type="scientific">Evansella alkalicola</name>
    <dbReference type="NCBI Taxonomy" id="745819"/>
    <lineage>
        <taxon>Bacteria</taxon>
        <taxon>Bacillati</taxon>
        <taxon>Bacillota</taxon>
        <taxon>Bacilli</taxon>
        <taxon>Bacillales</taxon>
        <taxon>Bacillaceae</taxon>
        <taxon>Evansella</taxon>
    </lineage>
</organism>
<gene>
    <name evidence="2" type="ORF">KS407_10165</name>
</gene>
<dbReference type="Pfam" id="PF10026">
    <property type="entry name" value="DUF2268"/>
    <property type="match status" value="1"/>
</dbReference>
<dbReference type="RefSeq" id="WP_088075972.1">
    <property type="nucleotide sequence ID" value="NZ_JAHQCR010000045.1"/>
</dbReference>
<protein>
    <submittedName>
        <fullName evidence="2">DUF2268 domain-containing protein</fullName>
    </submittedName>
</protein>
<sequence length="268" mass="31372">MPLINIEEYINLLMNKTGRGIPYTSSKMSLFSKWNPDEMISFLYSQGMLPIEGFKVKWSDWVEELKASKFSFLDKEYGGLRKLYKGPDVDVFLFPINICNGSLMEEMNGKNGVSFNDGIALFFHKDISLKELQALFTHEYHHVCWLYFHQKDEESVTLLDSLIMEGLAEWEASARNGHDYYAPWTNLYSDKVLNEWWIRTIKNKRFITGRSNQFSYMYGGKFGLPKWIGYNIGLKMVESFMEKNKTLLPYDLLQLSSEEIYQGSVFHK</sequence>
<evidence type="ECO:0000259" key="1">
    <source>
        <dbReference type="Pfam" id="PF10026"/>
    </source>
</evidence>
<keyword evidence="3" id="KW-1185">Reference proteome</keyword>
<name>A0ABS6JX38_9BACI</name>
<proteinExistence type="predicted"/>
<dbReference type="EMBL" id="JAHQCR010000045">
    <property type="protein sequence ID" value="MBU9721797.1"/>
    <property type="molecule type" value="Genomic_DNA"/>
</dbReference>
<dbReference type="InterPro" id="IPR018728">
    <property type="entry name" value="DUF2268"/>
</dbReference>
<comment type="caution">
    <text evidence="2">The sequence shown here is derived from an EMBL/GenBank/DDBJ whole genome shotgun (WGS) entry which is preliminary data.</text>
</comment>